<accession>A0A0D7BTH9</accession>
<dbReference type="AlphaFoldDB" id="A0A0D7BTH9"/>
<dbReference type="InterPro" id="IPR001544">
    <property type="entry name" value="Aminotrans_IV"/>
</dbReference>
<dbReference type="Gene3D" id="3.20.10.10">
    <property type="entry name" value="D-amino Acid Aminotransferase, subunit A, domain 2"/>
    <property type="match status" value="1"/>
</dbReference>
<keyword evidence="3" id="KW-1185">Reference proteome</keyword>
<dbReference type="SUPFAM" id="SSF56752">
    <property type="entry name" value="D-aminoacid aminotransferase-like PLP-dependent enzymes"/>
    <property type="match status" value="1"/>
</dbReference>
<dbReference type="OrthoDB" id="64220at2759"/>
<protein>
    <recommendedName>
        <fullName evidence="4">D-aminoacid aminotransferase-like PLP-dependent enzyme</fullName>
    </recommendedName>
</protein>
<dbReference type="InterPro" id="IPR043132">
    <property type="entry name" value="BCAT-like_C"/>
</dbReference>
<dbReference type="Proteomes" id="UP000054007">
    <property type="component" value="Unassembled WGS sequence"/>
</dbReference>
<dbReference type="EMBL" id="KN880435">
    <property type="protein sequence ID" value="KIY73565.1"/>
    <property type="molecule type" value="Genomic_DNA"/>
</dbReference>
<evidence type="ECO:0000313" key="2">
    <source>
        <dbReference type="EMBL" id="KIY73565.1"/>
    </source>
</evidence>
<feature type="non-terminal residue" evidence="2">
    <location>
        <position position="132"/>
    </location>
</feature>
<proteinExistence type="predicted"/>
<dbReference type="Pfam" id="PF01063">
    <property type="entry name" value="Aminotran_4"/>
    <property type="match status" value="1"/>
</dbReference>
<feature type="compositionally biased region" description="Low complexity" evidence="1">
    <location>
        <begin position="7"/>
        <end position="21"/>
    </location>
</feature>
<name>A0A0D7BTH9_9AGAR</name>
<evidence type="ECO:0000313" key="3">
    <source>
        <dbReference type="Proteomes" id="UP000054007"/>
    </source>
</evidence>
<feature type="region of interest" description="Disordered" evidence="1">
    <location>
        <begin position="1"/>
        <end position="21"/>
    </location>
</feature>
<dbReference type="InterPro" id="IPR036038">
    <property type="entry name" value="Aminotransferase-like"/>
</dbReference>
<evidence type="ECO:0000256" key="1">
    <source>
        <dbReference type="SAM" id="MobiDB-lite"/>
    </source>
</evidence>
<evidence type="ECO:0008006" key="4">
    <source>
        <dbReference type="Google" id="ProtNLM"/>
    </source>
</evidence>
<feature type="non-terminal residue" evidence="2">
    <location>
        <position position="1"/>
    </location>
</feature>
<dbReference type="GO" id="GO:0003824">
    <property type="term" value="F:catalytic activity"/>
    <property type="evidence" value="ECO:0007669"/>
    <property type="project" value="InterPro"/>
</dbReference>
<gene>
    <name evidence="2" type="ORF">CYLTODRAFT_324585</name>
</gene>
<dbReference type="STRING" id="1314674.A0A0D7BTH9"/>
<reference evidence="2 3" key="1">
    <citation type="journal article" date="2015" name="Fungal Genet. Biol.">
        <title>Evolution of novel wood decay mechanisms in Agaricales revealed by the genome sequences of Fistulina hepatica and Cylindrobasidium torrendii.</title>
        <authorList>
            <person name="Floudas D."/>
            <person name="Held B.W."/>
            <person name="Riley R."/>
            <person name="Nagy L.G."/>
            <person name="Koehler G."/>
            <person name="Ransdell A.S."/>
            <person name="Younus H."/>
            <person name="Chow J."/>
            <person name="Chiniquy J."/>
            <person name="Lipzen A."/>
            <person name="Tritt A."/>
            <person name="Sun H."/>
            <person name="Haridas S."/>
            <person name="LaButti K."/>
            <person name="Ohm R.A."/>
            <person name="Kues U."/>
            <person name="Blanchette R.A."/>
            <person name="Grigoriev I.V."/>
            <person name="Minto R.E."/>
            <person name="Hibbett D.S."/>
        </authorList>
    </citation>
    <scope>NUCLEOTIDE SEQUENCE [LARGE SCALE GENOMIC DNA]</scope>
    <source>
        <strain evidence="2 3">FP15055 ss-10</strain>
    </source>
</reference>
<sequence>FTVRVDTQPTPTSLFTTTKTTQRQHYDAARARAGLPSVSSPEQPTEVVLFNLGGVVTEGSFSNIAFFDEAEGTWLTPRLATGCLPGIMRRWLLEEKRIRETTPQTDRRPKDLKDGTWVLIMNGLLGCRVGRI</sequence>
<organism evidence="2 3">
    <name type="scientific">Cylindrobasidium torrendii FP15055 ss-10</name>
    <dbReference type="NCBI Taxonomy" id="1314674"/>
    <lineage>
        <taxon>Eukaryota</taxon>
        <taxon>Fungi</taxon>
        <taxon>Dikarya</taxon>
        <taxon>Basidiomycota</taxon>
        <taxon>Agaricomycotina</taxon>
        <taxon>Agaricomycetes</taxon>
        <taxon>Agaricomycetidae</taxon>
        <taxon>Agaricales</taxon>
        <taxon>Marasmiineae</taxon>
        <taxon>Physalacriaceae</taxon>
        <taxon>Cylindrobasidium</taxon>
    </lineage>
</organism>